<dbReference type="RefSeq" id="WP_232137281.1">
    <property type="nucleotide sequence ID" value="NZ_JAJQKU010000004.1"/>
</dbReference>
<comment type="caution">
    <text evidence="3">The sequence shown here is derived from an EMBL/GenBank/DDBJ whole genome shotgun (WGS) entry which is preliminary data.</text>
</comment>
<dbReference type="Proteomes" id="UP001430360">
    <property type="component" value="Unassembled WGS sequence"/>
</dbReference>
<accession>A0ABS8UHG9</accession>
<feature type="chain" id="PRO_5046545415" description="Lipoprotein" evidence="2">
    <location>
        <begin position="21"/>
        <end position="295"/>
    </location>
</feature>
<organism evidence="3 4">
    <name type="scientific">Luteimonas fraxinea</name>
    <dbReference type="NCBI Taxonomy" id="2901869"/>
    <lineage>
        <taxon>Bacteria</taxon>
        <taxon>Pseudomonadati</taxon>
        <taxon>Pseudomonadota</taxon>
        <taxon>Gammaproteobacteria</taxon>
        <taxon>Lysobacterales</taxon>
        <taxon>Lysobacteraceae</taxon>
        <taxon>Luteimonas</taxon>
    </lineage>
</organism>
<feature type="compositionally biased region" description="Polar residues" evidence="1">
    <location>
        <begin position="27"/>
        <end position="39"/>
    </location>
</feature>
<gene>
    <name evidence="3" type="ORF">LTT95_14255</name>
</gene>
<keyword evidence="2" id="KW-0732">Signal</keyword>
<feature type="signal peptide" evidence="2">
    <location>
        <begin position="1"/>
        <end position="20"/>
    </location>
</feature>
<evidence type="ECO:0000313" key="4">
    <source>
        <dbReference type="Proteomes" id="UP001430360"/>
    </source>
</evidence>
<reference evidence="3" key="1">
    <citation type="submission" date="2021-12" db="EMBL/GenBank/DDBJ databases">
        <authorList>
            <person name="Ulrich A."/>
        </authorList>
    </citation>
    <scope>NUCLEOTIDE SEQUENCE</scope>
    <source>
        <strain evidence="3">A1P009</strain>
    </source>
</reference>
<evidence type="ECO:0000256" key="2">
    <source>
        <dbReference type="SAM" id="SignalP"/>
    </source>
</evidence>
<dbReference type="EMBL" id="JAJQKU010000004">
    <property type="protein sequence ID" value="MCD9098103.1"/>
    <property type="molecule type" value="Genomic_DNA"/>
</dbReference>
<proteinExistence type="predicted"/>
<evidence type="ECO:0008006" key="5">
    <source>
        <dbReference type="Google" id="ProtNLM"/>
    </source>
</evidence>
<name>A0ABS8UHG9_9GAMM</name>
<dbReference type="PROSITE" id="PS51257">
    <property type="entry name" value="PROKAR_LIPOPROTEIN"/>
    <property type="match status" value="1"/>
</dbReference>
<protein>
    <recommendedName>
        <fullName evidence="5">Lipoprotein</fullName>
    </recommendedName>
</protein>
<evidence type="ECO:0000256" key="1">
    <source>
        <dbReference type="SAM" id="MobiDB-lite"/>
    </source>
</evidence>
<sequence length="295" mass="31243">MKRSFMCVLIGGALAISACAQGGDTSGASSAQAVQTAPTDIQDKDNSMTALKPPSPDSVLYFVYQRDGDGAHSFQVEGGATVGYWYGHAFDLNGEHYFTGFTSRSVGTDGSEADSTTMEPGHVAIGQVTLVQKDEGGQAGWSQIATDGFVGEFGRLNQPEMVDESRRTVSHKLADGRLILGVPTRMFEDGVAMSNYALFLFNKNGLPQTPFRVWTYVGTVQAGSDNAEACEGGVMTCAASSGELEFEPSSGGDLPRIRIVQSGETVVGPGQTRPLGPEDALSFELDANTERYQAP</sequence>
<feature type="region of interest" description="Disordered" evidence="1">
    <location>
        <begin position="27"/>
        <end position="50"/>
    </location>
</feature>
<keyword evidence="4" id="KW-1185">Reference proteome</keyword>
<reference evidence="3" key="2">
    <citation type="journal article" date="2022" name="Syst. Appl. Microbiol.">
        <title>Physiological and genomic characterisation of Luteimonas fraxinea sp. nov., a bacterial species associated with trees tolerant to ash dieback.</title>
        <authorList>
            <person name="Ulrich K."/>
            <person name="Becker R."/>
            <person name="Behrendt U."/>
            <person name="Kube M."/>
            <person name="Schneck V."/>
            <person name="Ulrich A."/>
        </authorList>
    </citation>
    <scope>NUCLEOTIDE SEQUENCE</scope>
    <source>
        <strain evidence="3">A1P009</strain>
    </source>
</reference>
<evidence type="ECO:0000313" key="3">
    <source>
        <dbReference type="EMBL" id="MCD9098103.1"/>
    </source>
</evidence>